<organism evidence="3 4">
    <name type="scientific">Geothrix rubra</name>
    <dbReference type="NCBI Taxonomy" id="2927977"/>
    <lineage>
        <taxon>Bacteria</taxon>
        <taxon>Pseudomonadati</taxon>
        <taxon>Acidobacteriota</taxon>
        <taxon>Holophagae</taxon>
        <taxon>Holophagales</taxon>
        <taxon>Holophagaceae</taxon>
        <taxon>Geothrix</taxon>
    </lineage>
</organism>
<proteinExistence type="inferred from homology"/>
<dbReference type="Proteomes" id="UP001165089">
    <property type="component" value="Unassembled WGS sequence"/>
</dbReference>
<dbReference type="InterPro" id="IPR005545">
    <property type="entry name" value="YCII"/>
</dbReference>
<dbReference type="Gene3D" id="3.30.70.1060">
    <property type="entry name" value="Dimeric alpha+beta barrel"/>
    <property type="match status" value="1"/>
</dbReference>
<keyword evidence="4" id="KW-1185">Reference proteome</keyword>
<dbReference type="InterPro" id="IPR051807">
    <property type="entry name" value="Sec-metab_biosynth-assoc"/>
</dbReference>
<comment type="similarity">
    <text evidence="1">Belongs to the YciI family.</text>
</comment>
<dbReference type="SUPFAM" id="SSF54909">
    <property type="entry name" value="Dimeric alpha+beta barrel"/>
    <property type="match status" value="1"/>
</dbReference>
<gene>
    <name evidence="3" type="ORF">GETHPA_22350</name>
</gene>
<evidence type="ECO:0000313" key="4">
    <source>
        <dbReference type="Proteomes" id="UP001165089"/>
    </source>
</evidence>
<accession>A0ABQ5Q7E0</accession>
<evidence type="ECO:0000256" key="1">
    <source>
        <dbReference type="ARBA" id="ARBA00007689"/>
    </source>
</evidence>
<evidence type="ECO:0000313" key="3">
    <source>
        <dbReference type="EMBL" id="GLH70702.1"/>
    </source>
</evidence>
<dbReference type="PANTHER" id="PTHR33606">
    <property type="entry name" value="PROTEIN YCII"/>
    <property type="match status" value="1"/>
</dbReference>
<evidence type="ECO:0000259" key="2">
    <source>
        <dbReference type="Pfam" id="PF03795"/>
    </source>
</evidence>
<protein>
    <recommendedName>
        <fullName evidence="2">YCII-related domain-containing protein</fullName>
    </recommendedName>
</protein>
<reference evidence="3 4" key="1">
    <citation type="journal article" date="2023" name="Antonie Van Leeuwenhoek">
        <title>Mesoterricola silvestris gen. nov., sp. nov., Mesoterricola sediminis sp. nov., Geothrix oryzae sp. nov., Geothrix edaphica sp. nov., Geothrix rubra sp. nov., and Geothrix limicola sp. nov., six novel members of Acidobacteriota isolated from soils.</title>
        <authorList>
            <person name="Itoh H."/>
            <person name="Sugisawa Y."/>
            <person name="Mise K."/>
            <person name="Xu Z."/>
            <person name="Kuniyasu M."/>
            <person name="Ushijima N."/>
            <person name="Kawano K."/>
            <person name="Kobayashi E."/>
            <person name="Shiratori Y."/>
            <person name="Masuda Y."/>
            <person name="Senoo K."/>
        </authorList>
    </citation>
    <scope>NUCLEOTIDE SEQUENCE [LARGE SCALE GENOMIC DNA]</scope>
    <source>
        <strain evidence="3 4">Red803</strain>
    </source>
</reference>
<name>A0ABQ5Q7E0_9BACT</name>
<dbReference type="Pfam" id="PF03795">
    <property type="entry name" value="YCII"/>
    <property type="match status" value="1"/>
</dbReference>
<dbReference type="EMBL" id="BSDD01000004">
    <property type="protein sequence ID" value="GLH70702.1"/>
    <property type="molecule type" value="Genomic_DNA"/>
</dbReference>
<dbReference type="InterPro" id="IPR011008">
    <property type="entry name" value="Dimeric_a/b-barrel"/>
</dbReference>
<comment type="caution">
    <text evidence="3">The sequence shown here is derived from an EMBL/GenBank/DDBJ whole genome shotgun (WGS) entry which is preliminary data.</text>
</comment>
<dbReference type="RefSeq" id="WP_285726184.1">
    <property type="nucleotide sequence ID" value="NZ_BSDD01000004.1"/>
</dbReference>
<sequence length="103" mass="11674">MYYLLRYELGPGYVERREQYRQEHLALAREAHLRGDLVMGGTLADPVDQAVFLFQGDSAAPASRFAASDPYVLHGLVRHWQVRPWVTEVGMEAGATTHPHTHM</sequence>
<feature type="domain" description="YCII-related" evidence="2">
    <location>
        <begin position="1"/>
        <end position="85"/>
    </location>
</feature>
<dbReference type="NCBIfam" id="NF009508">
    <property type="entry name" value="PRK12866.1"/>
    <property type="match status" value="1"/>
</dbReference>
<dbReference type="PANTHER" id="PTHR33606:SF3">
    <property type="entry name" value="PROTEIN YCII"/>
    <property type="match status" value="1"/>
</dbReference>